<dbReference type="InterPro" id="IPR043502">
    <property type="entry name" value="DNA/RNA_pol_sf"/>
</dbReference>
<dbReference type="OrthoDB" id="6627741at2759"/>
<keyword evidence="3" id="KW-1185">Reference proteome</keyword>
<dbReference type="GO" id="GO:0071897">
    <property type="term" value="P:DNA biosynthetic process"/>
    <property type="evidence" value="ECO:0007669"/>
    <property type="project" value="UniProtKB-ARBA"/>
</dbReference>
<gene>
    <name evidence="2" type="ORF">AGLY_011962</name>
</gene>
<evidence type="ECO:0000313" key="2">
    <source>
        <dbReference type="EMBL" id="KAE9529166.1"/>
    </source>
</evidence>
<evidence type="ECO:0000259" key="1">
    <source>
        <dbReference type="PROSITE" id="PS50878"/>
    </source>
</evidence>
<evidence type="ECO:0000313" key="3">
    <source>
        <dbReference type="Proteomes" id="UP000475862"/>
    </source>
</evidence>
<protein>
    <recommendedName>
        <fullName evidence="1">Reverse transcriptase domain-containing protein</fullName>
    </recommendedName>
</protein>
<comment type="caution">
    <text evidence="2">The sequence shown here is derived from an EMBL/GenBank/DDBJ whole genome shotgun (WGS) entry which is preliminary data.</text>
</comment>
<name>A0A6G0TAE6_APHGL</name>
<dbReference type="EMBL" id="VYZN01000046">
    <property type="protein sequence ID" value="KAE9529166.1"/>
    <property type="molecule type" value="Genomic_DNA"/>
</dbReference>
<sequence>MTKIHGLLEEIWNTNQIPEDWKTVIIYPRFKKGDPMDTKVYSKDIIGDCQSGFLRKKSISDHFFMIRLTMEKCYEFGKDAHMCFRNLEFLKKRIRLIKECNTHTLSKVKFGNGILESFEVKTGLKQGDALSPVLLNLVLEKVVGSVPIRQGMEILFNNMLLAYADDIVCINYTIK</sequence>
<dbReference type="SUPFAM" id="SSF56672">
    <property type="entry name" value="DNA/RNA polymerases"/>
    <property type="match status" value="1"/>
</dbReference>
<dbReference type="AlphaFoldDB" id="A0A6G0TAE6"/>
<dbReference type="Proteomes" id="UP000475862">
    <property type="component" value="Unassembled WGS sequence"/>
</dbReference>
<dbReference type="PANTHER" id="PTHR47027:SF30">
    <property type="entry name" value="THAP-TYPE DOMAIN-CONTAINING PROTEIN"/>
    <property type="match status" value="1"/>
</dbReference>
<organism evidence="2 3">
    <name type="scientific">Aphis glycines</name>
    <name type="common">Soybean aphid</name>
    <dbReference type="NCBI Taxonomy" id="307491"/>
    <lineage>
        <taxon>Eukaryota</taxon>
        <taxon>Metazoa</taxon>
        <taxon>Ecdysozoa</taxon>
        <taxon>Arthropoda</taxon>
        <taxon>Hexapoda</taxon>
        <taxon>Insecta</taxon>
        <taxon>Pterygota</taxon>
        <taxon>Neoptera</taxon>
        <taxon>Paraneoptera</taxon>
        <taxon>Hemiptera</taxon>
        <taxon>Sternorrhyncha</taxon>
        <taxon>Aphidomorpha</taxon>
        <taxon>Aphidoidea</taxon>
        <taxon>Aphididae</taxon>
        <taxon>Aphidini</taxon>
        <taxon>Aphis</taxon>
        <taxon>Aphis</taxon>
    </lineage>
</organism>
<accession>A0A6G0TAE6</accession>
<feature type="domain" description="Reverse transcriptase" evidence="1">
    <location>
        <begin position="1"/>
        <end position="175"/>
    </location>
</feature>
<dbReference type="PANTHER" id="PTHR47027">
    <property type="entry name" value="REVERSE TRANSCRIPTASE DOMAIN-CONTAINING PROTEIN"/>
    <property type="match status" value="1"/>
</dbReference>
<proteinExistence type="predicted"/>
<dbReference type="PROSITE" id="PS50878">
    <property type="entry name" value="RT_POL"/>
    <property type="match status" value="1"/>
</dbReference>
<dbReference type="Pfam" id="PF00078">
    <property type="entry name" value="RVT_1"/>
    <property type="match status" value="1"/>
</dbReference>
<dbReference type="InterPro" id="IPR000477">
    <property type="entry name" value="RT_dom"/>
</dbReference>
<reference evidence="2 3" key="1">
    <citation type="submission" date="2019-08" db="EMBL/GenBank/DDBJ databases">
        <title>The genome of the soybean aphid Biotype 1, its phylome, world population structure and adaptation to the North American continent.</title>
        <authorList>
            <person name="Giordano R."/>
            <person name="Donthu R.K."/>
            <person name="Hernandez A.G."/>
            <person name="Wright C.L."/>
            <person name="Zimin A.V."/>
        </authorList>
    </citation>
    <scope>NUCLEOTIDE SEQUENCE [LARGE SCALE GENOMIC DNA]</scope>
    <source>
        <tissue evidence="2">Whole aphids</tissue>
    </source>
</reference>